<protein>
    <submittedName>
        <fullName evidence="2">Uncharacterized protein</fullName>
    </submittedName>
</protein>
<dbReference type="Proteomes" id="UP001352852">
    <property type="component" value="Unassembled WGS sequence"/>
</dbReference>
<sequence length="113" mass="12743">LVIFVTTFLDSKVPVLCVMLRRALEIIPHRSSREPPFHSCLQSCHSEITSWRHLILAHLPVHPPTLHALLTQRDSKITRETEKRQSSIPPFLPNSVTVGEGLFPPTSSHQPPT</sequence>
<organism evidence="2 3">
    <name type="scientific">Characodon lateralis</name>
    <dbReference type="NCBI Taxonomy" id="208331"/>
    <lineage>
        <taxon>Eukaryota</taxon>
        <taxon>Metazoa</taxon>
        <taxon>Chordata</taxon>
        <taxon>Craniata</taxon>
        <taxon>Vertebrata</taxon>
        <taxon>Euteleostomi</taxon>
        <taxon>Actinopterygii</taxon>
        <taxon>Neopterygii</taxon>
        <taxon>Teleostei</taxon>
        <taxon>Neoteleostei</taxon>
        <taxon>Acanthomorphata</taxon>
        <taxon>Ovalentaria</taxon>
        <taxon>Atherinomorphae</taxon>
        <taxon>Cyprinodontiformes</taxon>
        <taxon>Goodeidae</taxon>
        <taxon>Characodon</taxon>
    </lineage>
</organism>
<feature type="non-terminal residue" evidence="2">
    <location>
        <position position="1"/>
    </location>
</feature>
<gene>
    <name evidence="2" type="ORF">CHARACLAT_013519</name>
</gene>
<evidence type="ECO:0000313" key="2">
    <source>
        <dbReference type="EMBL" id="MED6267559.1"/>
    </source>
</evidence>
<reference evidence="2 3" key="1">
    <citation type="submission" date="2021-06" db="EMBL/GenBank/DDBJ databases">
        <authorList>
            <person name="Palmer J.M."/>
        </authorList>
    </citation>
    <scope>NUCLEOTIDE SEQUENCE [LARGE SCALE GENOMIC DNA]</scope>
    <source>
        <strain evidence="2 3">CL_MEX2019</strain>
        <tissue evidence="2">Muscle</tissue>
    </source>
</reference>
<proteinExistence type="predicted"/>
<feature type="compositionally biased region" description="Basic and acidic residues" evidence="1">
    <location>
        <begin position="76"/>
        <end position="85"/>
    </location>
</feature>
<evidence type="ECO:0000256" key="1">
    <source>
        <dbReference type="SAM" id="MobiDB-lite"/>
    </source>
</evidence>
<evidence type="ECO:0000313" key="3">
    <source>
        <dbReference type="Proteomes" id="UP001352852"/>
    </source>
</evidence>
<accession>A0ABU7CXW1</accession>
<name>A0ABU7CXW1_9TELE</name>
<feature type="region of interest" description="Disordered" evidence="1">
    <location>
        <begin position="76"/>
        <end position="113"/>
    </location>
</feature>
<dbReference type="EMBL" id="JAHUTJ010009173">
    <property type="protein sequence ID" value="MED6267559.1"/>
    <property type="molecule type" value="Genomic_DNA"/>
</dbReference>
<comment type="caution">
    <text evidence="2">The sequence shown here is derived from an EMBL/GenBank/DDBJ whole genome shotgun (WGS) entry which is preliminary data.</text>
</comment>
<keyword evidence="3" id="KW-1185">Reference proteome</keyword>